<protein>
    <submittedName>
        <fullName evidence="2">AAA family ATPase</fullName>
    </submittedName>
</protein>
<feature type="region of interest" description="Disordered" evidence="1">
    <location>
        <begin position="213"/>
        <end position="258"/>
    </location>
</feature>
<feature type="region of interest" description="Disordered" evidence="1">
    <location>
        <begin position="319"/>
        <end position="338"/>
    </location>
</feature>
<dbReference type="SUPFAM" id="SSF52540">
    <property type="entry name" value="P-loop containing nucleoside triphosphate hydrolases"/>
    <property type="match status" value="1"/>
</dbReference>
<dbReference type="InterPro" id="IPR027417">
    <property type="entry name" value="P-loop_NTPase"/>
</dbReference>
<evidence type="ECO:0000256" key="1">
    <source>
        <dbReference type="SAM" id="MobiDB-lite"/>
    </source>
</evidence>
<comment type="caution">
    <text evidence="2">The sequence shown here is derived from an EMBL/GenBank/DDBJ whole genome shotgun (WGS) entry which is preliminary data.</text>
</comment>
<feature type="compositionally biased region" description="Basic and acidic residues" evidence="1">
    <location>
        <begin position="213"/>
        <end position="222"/>
    </location>
</feature>
<gene>
    <name evidence="2" type="ORF">FYJ60_04345</name>
</gene>
<name>A0A7X2P7A2_9FIRM</name>
<accession>A0A7X2P7A2</accession>
<sequence length="338" mass="38491">MGKLVFIMGRSGTGKSHSMKNIPADRLGVINIEGKDLPFGKTAPAFKAETVCTDDPEDIEETMDSMSKDHDIIVIDDFQYLMGHEFMRRVYEKGFDKWNEIAKHTFDTLRHISRLPSNVVVYVMCHTDKDDDGNEKIKTLGKMLDDKIVLEGMSTIVLKSECVDGKYYFFTQNSGQDTVKSPEDMFPSRAIPNDLLYVDNKIRNYWDMNGAKSDSEIQKEDQANTVSEDSVSAPKRTRRSRRQAEEKDVESKVDTQSTDEIMNIPDGEEEEVPFEEKDALLKEDTYFKTADGNYIMKHAGDIAPENAEIITKEEFVKGGSEVAQNTEEAPVRRRRRRG</sequence>
<dbReference type="Gene3D" id="3.40.50.300">
    <property type="entry name" value="P-loop containing nucleotide triphosphate hydrolases"/>
    <property type="match status" value="1"/>
</dbReference>
<evidence type="ECO:0000313" key="3">
    <source>
        <dbReference type="Proteomes" id="UP000466864"/>
    </source>
</evidence>
<dbReference type="AlphaFoldDB" id="A0A7X2P7A2"/>
<dbReference type="RefSeq" id="WP_154457338.1">
    <property type="nucleotide sequence ID" value="NZ_VUMV01000002.1"/>
</dbReference>
<dbReference type="Pfam" id="PF13479">
    <property type="entry name" value="AAA_24"/>
    <property type="match status" value="1"/>
</dbReference>
<keyword evidence="3" id="KW-1185">Reference proteome</keyword>
<proteinExistence type="predicted"/>
<feature type="compositionally biased region" description="Basic and acidic residues" evidence="1">
    <location>
        <begin position="242"/>
        <end position="253"/>
    </location>
</feature>
<evidence type="ECO:0000313" key="2">
    <source>
        <dbReference type="EMBL" id="MST81539.1"/>
    </source>
</evidence>
<reference evidence="2 3" key="1">
    <citation type="submission" date="2019-08" db="EMBL/GenBank/DDBJ databases">
        <title>In-depth cultivation of the pig gut microbiome towards novel bacterial diversity and tailored functional studies.</title>
        <authorList>
            <person name="Wylensek D."/>
            <person name="Hitch T.C.A."/>
            <person name="Clavel T."/>
        </authorList>
    </citation>
    <scope>NUCLEOTIDE SEQUENCE [LARGE SCALE GENOMIC DNA]</scope>
    <source>
        <strain evidence="2 3">Oil+RF-744-WCA-WT-13</strain>
    </source>
</reference>
<dbReference type="EMBL" id="VUMV01000002">
    <property type="protein sequence ID" value="MST81539.1"/>
    <property type="molecule type" value="Genomic_DNA"/>
</dbReference>
<organism evidence="2 3">
    <name type="scientific">Bilifractor porci</name>
    <dbReference type="NCBI Taxonomy" id="2606636"/>
    <lineage>
        <taxon>Bacteria</taxon>
        <taxon>Bacillati</taxon>
        <taxon>Bacillota</taxon>
        <taxon>Clostridia</taxon>
        <taxon>Lachnospirales</taxon>
        <taxon>Lachnospiraceae</taxon>
        <taxon>Bilifractor</taxon>
    </lineage>
</organism>
<dbReference type="Proteomes" id="UP000466864">
    <property type="component" value="Unassembled WGS sequence"/>
</dbReference>